<dbReference type="InterPro" id="IPR002586">
    <property type="entry name" value="CobQ/CobB/MinD/ParA_Nub-bd_dom"/>
</dbReference>
<dbReference type="HAMAP" id="MF_00027">
    <property type="entry name" value="CobB_CbiA"/>
    <property type="match status" value="1"/>
</dbReference>
<comment type="function">
    <text evidence="8">Catalyzes the ATP-dependent amidation of the two carboxylate groups at positions a and c of cobyrinate, using either L-glutamine or ammonia as the nitrogen source. Involved in the biosynthesis of the unique nickel-containing tetrapyrrole coenzyme F430, the prosthetic group of methyl-coenzyme M reductase (MCR), which plays a key role in methanogenesis and anaerobic methane oxidation. Catalyzes the ATP-dependent amidation of the two carboxylate groups at positions a and c of Ni-sirohydrochlorin, using L-glutamine or ammonia as the nitrogen source.</text>
</comment>
<keyword evidence="3 8" id="KW-0436">Ligase</keyword>
<dbReference type="NCBIfam" id="NF002204">
    <property type="entry name" value="PRK01077.1"/>
    <property type="match status" value="1"/>
</dbReference>
<evidence type="ECO:0000256" key="2">
    <source>
        <dbReference type="ARBA" id="ARBA00022573"/>
    </source>
</evidence>
<evidence type="ECO:0000256" key="3">
    <source>
        <dbReference type="ARBA" id="ARBA00022598"/>
    </source>
</evidence>
<evidence type="ECO:0000256" key="6">
    <source>
        <dbReference type="ARBA" id="ARBA00022842"/>
    </source>
</evidence>
<feature type="domain" description="CobQ/CobB/MinD/ParA nucleotide binding" evidence="9">
    <location>
        <begin position="6"/>
        <end position="186"/>
    </location>
</feature>
<dbReference type="InterPro" id="IPR029062">
    <property type="entry name" value="Class_I_gatase-like"/>
</dbReference>
<dbReference type="InterPro" id="IPR004484">
    <property type="entry name" value="CbiA/CobB_synth"/>
</dbReference>
<dbReference type="AlphaFoldDB" id="A0A7G9Z3U1"/>
<organism evidence="11">
    <name type="scientific">Candidatus Methanophaga sp. ANME-1 ERB7</name>
    <dbReference type="NCBI Taxonomy" id="2759913"/>
    <lineage>
        <taxon>Archaea</taxon>
        <taxon>Methanobacteriati</taxon>
        <taxon>Methanobacteriota</taxon>
        <taxon>Stenosarchaea group</taxon>
        <taxon>Methanomicrobia</taxon>
        <taxon>Candidatus Methanophagales</taxon>
        <taxon>Candidatus Methanophagaceae</taxon>
        <taxon>Candidatus Methanophaga</taxon>
    </lineage>
</organism>
<comment type="domain">
    <text evidence="8">Comprises of two domains. The C-terminal domain contains the binding site for glutamine and catalyzes the hydrolysis of this substrate to glutamate and ammonia. The N-terminal domain is anticipated to bind ATP, and cobyrinate or Ni-sirohydrochlorin, and catalyzes the ultimate synthesis of the diamide product. The ammonia produced via the glutaminase domain is probably translocated to the adjacent domain via a molecular tunnel, where it reacts with an activated intermediate.</text>
</comment>
<dbReference type="InterPro" id="IPR011698">
    <property type="entry name" value="GATase_3"/>
</dbReference>
<dbReference type="GO" id="GO:0005524">
    <property type="term" value="F:ATP binding"/>
    <property type="evidence" value="ECO:0007669"/>
    <property type="project" value="UniProtKB-UniRule"/>
</dbReference>
<dbReference type="EMBL" id="MT631598">
    <property type="protein sequence ID" value="QNO54925.1"/>
    <property type="molecule type" value="Genomic_DNA"/>
</dbReference>
<accession>A0A7G9Z3U1</accession>
<keyword evidence="7 8" id="KW-0315">Glutamine amidotransferase</keyword>
<dbReference type="EC" id="6.3.5.12" evidence="8"/>
<dbReference type="Pfam" id="PF07685">
    <property type="entry name" value="GATase_3"/>
    <property type="match status" value="1"/>
</dbReference>
<feature type="site" description="Increases nucleophilicity of active site Cys" evidence="8">
    <location>
        <position position="416"/>
    </location>
</feature>
<evidence type="ECO:0000256" key="4">
    <source>
        <dbReference type="ARBA" id="ARBA00022741"/>
    </source>
</evidence>
<dbReference type="Gene3D" id="3.40.50.300">
    <property type="entry name" value="P-loop containing nucleotide triphosphate hydrolases"/>
    <property type="match status" value="2"/>
</dbReference>
<dbReference type="CDD" id="cd05388">
    <property type="entry name" value="CobB_N"/>
    <property type="match status" value="1"/>
</dbReference>
<dbReference type="InterPro" id="IPR027417">
    <property type="entry name" value="P-loop_NTPase"/>
</dbReference>
<dbReference type="GO" id="GO:0015948">
    <property type="term" value="P:methanogenesis"/>
    <property type="evidence" value="ECO:0007669"/>
    <property type="project" value="UniProtKB-KW"/>
</dbReference>
<comment type="miscellaneous">
    <text evidence="8">The a and c carboxylates of cobyrinate and Ni-sirohydrochlorin are activated for nucleophilic attack via formation of a phosphorylated intermediate by ATP. CbiA catalyzes first the amidation of the c-carboxylate, and then that of the a-carboxylate.</text>
</comment>
<dbReference type="PANTHER" id="PTHR43873:SF1">
    <property type="entry name" value="COBYRINATE A,C-DIAMIDE SYNTHASE"/>
    <property type="match status" value="1"/>
</dbReference>
<evidence type="ECO:0000256" key="8">
    <source>
        <dbReference type="HAMAP-Rule" id="MF_00027"/>
    </source>
</evidence>
<feature type="domain" description="CobB/CobQ-like glutamine amidotransferase" evidence="10">
    <location>
        <begin position="239"/>
        <end position="422"/>
    </location>
</feature>
<dbReference type="GO" id="GO:0042242">
    <property type="term" value="F:cobyrinic acid a,c-diamide synthase activity"/>
    <property type="evidence" value="ECO:0007669"/>
    <property type="project" value="UniProtKB-UniRule"/>
</dbReference>
<evidence type="ECO:0000259" key="9">
    <source>
        <dbReference type="Pfam" id="PF01656"/>
    </source>
</evidence>
<evidence type="ECO:0000259" key="10">
    <source>
        <dbReference type="Pfam" id="PF07685"/>
    </source>
</evidence>
<evidence type="ECO:0000256" key="1">
    <source>
        <dbReference type="ARBA" id="ARBA00001946"/>
    </source>
</evidence>
<comment type="similarity">
    <text evidence="8">Belongs to the CobB/CbiA family.</text>
</comment>
<dbReference type="PROSITE" id="PS51274">
    <property type="entry name" value="GATASE_COBBQ"/>
    <property type="match status" value="1"/>
</dbReference>
<keyword evidence="6 8" id="KW-0460">Magnesium</keyword>
<dbReference type="CDD" id="cd03130">
    <property type="entry name" value="GATase1_CobB"/>
    <property type="match status" value="1"/>
</dbReference>
<sequence>MSSAFAVAGTHSGVGKTLVTLGLISAFCRHGFDVQPFKVGPDFIDTSLHTLAAEKSSRNLDTFMMPNSAVVHSFRKNASEVNVVEGVMGLFDGSSAGGPGSTSHLAKLLDIPVVLVVDASKLAGSVAALVHGYKTFDPSLNLAGVILNRVGSTRHKELLEDALRGITHIFGAIPRDESMRIPERHLGLYMSHEIDCTLLNGFSKLVEANIDLDSLLEATELEIPDAEHKSRLRVVDGVKVGVAMDEAFCFYYPENLEVLREFGAEIVPFSPLRDSLPDADAYYLGGGYPELYSEQLAENASLREALAVTIQRGSPFYAECGGLLYCLEQLEGRDMLGVFKGSAKLTKRLQAVGYVEAVSVRDCLLFRKGERFRGHEFHYSSVRVKAEFAYALLKGVGIANKKDGITREKALASYTHLHALGNEKAFLRFLEAVR</sequence>
<dbReference type="Gene3D" id="3.40.50.880">
    <property type="match status" value="1"/>
</dbReference>
<proteinExistence type="inferred from homology"/>
<keyword evidence="5 8" id="KW-0067">ATP-binding</keyword>
<dbReference type="EC" id="6.3.5.11" evidence="8"/>
<dbReference type="Pfam" id="PF01656">
    <property type="entry name" value="CbiA"/>
    <property type="match status" value="1"/>
</dbReference>
<gene>
    <name evidence="8 11" type="primary">cbiA</name>
    <name evidence="8" type="synonym">cfbB</name>
    <name evidence="11" type="ORF">PADEGAKA_00027</name>
</gene>
<comment type="pathway">
    <text evidence="8">Cofactor biosynthesis; adenosylcobalamin biosynthesis; cob(II)yrinate a,c-diamide from sirohydrochlorin (anaerobic route): step 10/10.</text>
</comment>
<feature type="active site" description="Nucleophile" evidence="8">
    <location>
        <position position="320"/>
    </location>
</feature>
<evidence type="ECO:0000256" key="7">
    <source>
        <dbReference type="ARBA" id="ARBA00022962"/>
    </source>
</evidence>
<keyword evidence="2 8" id="KW-0169">Cobalamin biosynthesis</keyword>
<dbReference type="GO" id="GO:0009236">
    <property type="term" value="P:cobalamin biosynthetic process"/>
    <property type="evidence" value="ECO:0007669"/>
    <property type="project" value="UniProtKB-UniRule"/>
</dbReference>
<dbReference type="UniPathway" id="UPA00148">
    <property type="reaction ID" value="UER00231"/>
</dbReference>
<reference evidence="11" key="1">
    <citation type="submission" date="2020-06" db="EMBL/GenBank/DDBJ databases">
        <title>Unique genomic features of the anaerobic methanotrophic archaea.</title>
        <authorList>
            <person name="Chadwick G.L."/>
            <person name="Skennerton C.T."/>
            <person name="Laso-Perez R."/>
            <person name="Leu A.O."/>
            <person name="Speth D.R."/>
            <person name="Yu H."/>
            <person name="Morgan-Lang C."/>
            <person name="Hatzenpichler R."/>
            <person name="Goudeau D."/>
            <person name="Malmstrom R."/>
            <person name="Brazelton W.J."/>
            <person name="Woyke T."/>
            <person name="Hallam S.J."/>
            <person name="Tyson G.W."/>
            <person name="Wegener G."/>
            <person name="Boetius A."/>
            <person name="Orphan V."/>
        </authorList>
    </citation>
    <scope>NUCLEOTIDE SEQUENCE</scope>
</reference>
<keyword evidence="8" id="KW-0484">Methanogenesis</keyword>
<dbReference type="SUPFAM" id="SSF52540">
    <property type="entry name" value="P-loop containing nucleoside triphosphate hydrolases"/>
    <property type="match status" value="1"/>
</dbReference>
<evidence type="ECO:0000313" key="11">
    <source>
        <dbReference type="EMBL" id="QNO54925.1"/>
    </source>
</evidence>
<protein>
    <recommendedName>
        <fullName evidence="8">Cobyrinate a,c-diamide synthase</fullName>
        <ecNumber evidence="8">6.3.5.11</ecNumber>
    </recommendedName>
    <alternativeName>
        <fullName evidence="8">Cobyrinic acid a,c-diamide synthetase</fullName>
    </alternativeName>
    <alternativeName>
        <fullName evidence="8">Ni-sirohydrochlorin a,c-diamide synthase</fullName>
        <ecNumber evidence="8">6.3.5.12</ecNumber>
    </alternativeName>
    <alternativeName>
        <fullName evidence="8">Ni-sirohydrochlorin a,c-diamide synthetase</fullName>
    </alternativeName>
</protein>
<comment type="catalytic activity">
    <reaction evidence="8">
        <text>Ni-sirohydrochlorin + 2 L-glutamine + 2 ATP + 2 H2O = Ni-sirohydrochlorin a,c-diamide + 2 L-glutamate + 2 ADP + 2 phosphate + 2 H(+)</text>
        <dbReference type="Rhea" id="RHEA:52896"/>
        <dbReference type="ChEBI" id="CHEBI:15377"/>
        <dbReference type="ChEBI" id="CHEBI:15378"/>
        <dbReference type="ChEBI" id="CHEBI:29985"/>
        <dbReference type="ChEBI" id="CHEBI:30616"/>
        <dbReference type="ChEBI" id="CHEBI:43474"/>
        <dbReference type="ChEBI" id="CHEBI:58359"/>
        <dbReference type="ChEBI" id="CHEBI:136841"/>
        <dbReference type="ChEBI" id="CHEBI:136887"/>
        <dbReference type="ChEBI" id="CHEBI:456216"/>
        <dbReference type="EC" id="6.3.5.12"/>
    </reaction>
</comment>
<name>A0A7G9Z3U1_9EURY</name>
<dbReference type="SUPFAM" id="SSF52317">
    <property type="entry name" value="Class I glutamine amidotransferase-like"/>
    <property type="match status" value="1"/>
</dbReference>
<dbReference type="PANTHER" id="PTHR43873">
    <property type="entry name" value="COBYRINATE A,C-DIAMIDE SYNTHASE"/>
    <property type="match status" value="1"/>
</dbReference>
<keyword evidence="4 8" id="KW-0547">Nucleotide-binding</keyword>
<evidence type="ECO:0000256" key="5">
    <source>
        <dbReference type="ARBA" id="ARBA00022840"/>
    </source>
</evidence>
<dbReference type="NCBIfam" id="TIGR00379">
    <property type="entry name" value="cobB"/>
    <property type="match status" value="1"/>
</dbReference>
<comment type="cofactor">
    <cofactor evidence="1 8">
        <name>Mg(2+)</name>
        <dbReference type="ChEBI" id="CHEBI:18420"/>
    </cofactor>
</comment>
<comment type="catalytic activity">
    <reaction evidence="8">
        <text>cob(II)yrinate + 2 L-glutamine + 2 ATP + 2 H2O = cob(II)yrinate a,c diamide + 2 L-glutamate + 2 ADP + 2 phosphate + 2 H(+)</text>
        <dbReference type="Rhea" id="RHEA:26289"/>
        <dbReference type="ChEBI" id="CHEBI:15377"/>
        <dbReference type="ChEBI" id="CHEBI:15378"/>
        <dbReference type="ChEBI" id="CHEBI:29985"/>
        <dbReference type="ChEBI" id="CHEBI:30616"/>
        <dbReference type="ChEBI" id="CHEBI:43474"/>
        <dbReference type="ChEBI" id="CHEBI:58359"/>
        <dbReference type="ChEBI" id="CHEBI:58537"/>
        <dbReference type="ChEBI" id="CHEBI:58894"/>
        <dbReference type="ChEBI" id="CHEBI:456216"/>
        <dbReference type="EC" id="6.3.5.11"/>
    </reaction>
</comment>